<dbReference type="InterPro" id="IPR007048">
    <property type="entry name" value="IraD/Gp25-like"/>
</dbReference>
<dbReference type="KEGG" id="plia:E4191_11060"/>
<evidence type="ECO:0000313" key="2">
    <source>
        <dbReference type="EMBL" id="QBX36177.1"/>
    </source>
</evidence>
<protein>
    <submittedName>
        <fullName evidence="2">GPW/gp25 family protein</fullName>
    </submittedName>
</protein>
<organism evidence="2 3">
    <name type="scientific">Paracoccus liaowanqingii</name>
    <dbReference type="NCBI Taxonomy" id="2560053"/>
    <lineage>
        <taxon>Bacteria</taxon>
        <taxon>Pseudomonadati</taxon>
        <taxon>Pseudomonadota</taxon>
        <taxon>Alphaproteobacteria</taxon>
        <taxon>Rhodobacterales</taxon>
        <taxon>Paracoccaceae</taxon>
        <taxon>Paracoccus</taxon>
    </lineage>
</organism>
<dbReference type="AlphaFoldDB" id="A0A4P7HRR8"/>
<sequence length="137" mass="15617">MRDDIIGFGWRFPLLPDARGRLGYVGGEDNIEQSLRILLLTSLRERVMRSDFGTSAREQIFAPGSEKGLRLLERRVAAALRDHEPRIEVKNLRAEADPRDETHVNLEISYQIRATYVRGNLVFPFYIDGFGPEEAAS</sequence>
<dbReference type="Proteomes" id="UP000296374">
    <property type="component" value="Chromosome"/>
</dbReference>
<dbReference type="SUPFAM" id="SSF160719">
    <property type="entry name" value="gpW/gp25-like"/>
    <property type="match status" value="1"/>
</dbReference>
<evidence type="ECO:0000259" key="1">
    <source>
        <dbReference type="Pfam" id="PF04965"/>
    </source>
</evidence>
<evidence type="ECO:0000313" key="3">
    <source>
        <dbReference type="Proteomes" id="UP000296374"/>
    </source>
</evidence>
<reference evidence="3" key="1">
    <citation type="submission" date="2019-03" db="EMBL/GenBank/DDBJ databases">
        <authorList>
            <person name="Li J."/>
        </authorList>
    </citation>
    <scope>NUCLEOTIDE SEQUENCE [LARGE SCALE GENOMIC DNA]</scope>
    <source>
        <strain evidence="3">2251</strain>
    </source>
</reference>
<dbReference type="EMBL" id="CP038439">
    <property type="protein sequence ID" value="QBX36177.1"/>
    <property type="molecule type" value="Genomic_DNA"/>
</dbReference>
<feature type="domain" description="IraD/Gp25-like" evidence="1">
    <location>
        <begin position="27"/>
        <end position="115"/>
    </location>
</feature>
<name>A0A4P7HRR8_9RHOB</name>
<proteinExistence type="predicted"/>
<dbReference type="Gene3D" id="3.10.450.40">
    <property type="match status" value="1"/>
</dbReference>
<gene>
    <name evidence="2" type="ORF">E4191_11060</name>
</gene>
<accession>A0A4P7HRR8</accession>
<dbReference type="Pfam" id="PF04965">
    <property type="entry name" value="GPW_gp25"/>
    <property type="match status" value="1"/>
</dbReference>